<evidence type="ECO:0000313" key="2">
    <source>
        <dbReference type="EMBL" id="VAW00103.1"/>
    </source>
</evidence>
<organism evidence="2">
    <name type="scientific">hydrothermal vent metagenome</name>
    <dbReference type="NCBI Taxonomy" id="652676"/>
    <lineage>
        <taxon>unclassified sequences</taxon>
        <taxon>metagenomes</taxon>
        <taxon>ecological metagenomes</taxon>
    </lineage>
</organism>
<feature type="non-terminal residue" evidence="2">
    <location>
        <position position="1"/>
    </location>
</feature>
<accession>A0A3B0S843</accession>
<dbReference type="SUPFAM" id="SSF75553">
    <property type="entry name" value="Smc hinge domain"/>
    <property type="match status" value="1"/>
</dbReference>
<proteinExistence type="predicted"/>
<dbReference type="Gene3D" id="6.10.140.1720">
    <property type="match status" value="1"/>
</dbReference>
<feature type="coiled-coil region" evidence="1">
    <location>
        <begin position="297"/>
        <end position="338"/>
    </location>
</feature>
<feature type="coiled-coil region" evidence="1">
    <location>
        <begin position="20"/>
        <end position="54"/>
    </location>
</feature>
<sequence length="516" mass="57040">QNRRRVLEEAAGISGLHTRRHEAELRLRAAETNLARLDDIGEEIEAQHQQLKRQVRVASRYRNLAGEIRALESFAALLRWTEAKTNLQTTRIELQELEQKSGELAGIAARALAAAEAANDGIEGLREEQAIANAVVARLAGARESVERDERDAKARQSALEIRLQELARDLAHEAELRLDATGSIARLQDEQNQLQRTEDNQDQAQAIALQETAQQAALLRDATEAKFEQLTQQQAERNALIANAANILATAHARASRLQQELDQCQAQRDGLTPDLETLAALKTAETEQQTTASTVEQFRQNLQTQEQKLAETDETVQQLRRAFDDSRRQRDELAAEQAGLIKAMATLDDDSWVPVSENLEVSPGFERALAVALGDDLQASTQSDAPAHWDAGETPKQSLPGNVQVLAELVSAPDALSARLSQIGVVDFATGEKLAASLLPGQRLVTREGHLWRWDGLRLNADVPSAAAHRLEQKNRLTALEPLGENCQKQTMAHRESWLAAKETRTELQQVLKT</sequence>
<evidence type="ECO:0000256" key="1">
    <source>
        <dbReference type="SAM" id="Coils"/>
    </source>
</evidence>
<dbReference type="GO" id="GO:0005694">
    <property type="term" value="C:chromosome"/>
    <property type="evidence" value="ECO:0007669"/>
    <property type="project" value="InterPro"/>
</dbReference>
<reference evidence="2" key="1">
    <citation type="submission" date="2018-06" db="EMBL/GenBank/DDBJ databases">
        <authorList>
            <person name="Zhirakovskaya E."/>
        </authorList>
    </citation>
    <scope>NUCLEOTIDE SEQUENCE</scope>
</reference>
<dbReference type="EMBL" id="UOEE01000287">
    <property type="protein sequence ID" value="VAW00103.1"/>
    <property type="molecule type" value="Genomic_DNA"/>
</dbReference>
<dbReference type="InterPro" id="IPR036277">
    <property type="entry name" value="SMC_hinge_sf"/>
</dbReference>
<feature type="non-terminal residue" evidence="2">
    <location>
        <position position="516"/>
    </location>
</feature>
<protein>
    <submittedName>
        <fullName evidence="2">Chromosome partition protein smc</fullName>
    </submittedName>
</protein>
<name>A0A3B0S843_9ZZZZ</name>
<dbReference type="GO" id="GO:0051276">
    <property type="term" value="P:chromosome organization"/>
    <property type="evidence" value="ECO:0007669"/>
    <property type="project" value="InterPro"/>
</dbReference>
<dbReference type="AlphaFoldDB" id="A0A3B0S843"/>
<dbReference type="GO" id="GO:0005524">
    <property type="term" value="F:ATP binding"/>
    <property type="evidence" value="ECO:0007669"/>
    <property type="project" value="InterPro"/>
</dbReference>
<feature type="coiled-coil region" evidence="1">
    <location>
        <begin position="80"/>
        <end position="269"/>
    </location>
</feature>
<keyword evidence="1" id="KW-0175">Coiled coil</keyword>
<gene>
    <name evidence="2" type="ORF">MNBD_ALPHA06-237</name>
</gene>